<sequence length="41" mass="4609">MEPIVPACAQHVRRFDALFVSQLVGHHGDRLDTPLARLDAR</sequence>
<gene>
    <name evidence="1" type="ORF">HD841_000978</name>
</gene>
<accession>A0A7Y9K1T6</accession>
<evidence type="ECO:0000313" key="2">
    <source>
        <dbReference type="Proteomes" id="UP000517753"/>
    </source>
</evidence>
<keyword evidence="2" id="KW-1185">Reference proteome</keyword>
<dbReference type="EMBL" id="JACCBY010000001">
    <property type="protein sequence ID" value="NYD89209.1"/>
    <property type="molecule type" value="Genomic_DNA"/>
</dbReference>
<protein>
    <submittedName>
        <fullName evidence="1">Uncharacterized protein</fullName>
    </submittedName>
</protein>
<proteinExistence type="predicted"/>
<reference evidence="1 2" key="2">
    <citation type="submission" date="2020-08" db="EMBL/GenBank/DDBJ databases">
        <title>The Agave Microbiome: Exploring the role of microbial communities in plant adaptations to desert environments.</title>
        <authorList>
            <person name="Partida-Martinez L.P."/>
        </authorList>
    </citation>
    <scope>NUCLEOTIDE SEQUENCE [LARGE SCALE GENOMIC DNA]</scope>
    <source>
        <strain evidence="1 2">AS2.3</strain>
    </source>
</reference>
<name>A0A7Y9K1T6_9SPHN</name>
<dbReference type="Proteomes" id="UP000517753">
    <property type="component" value="Unassembled WGS sequence"/>
</dbReference>
<evidence type="ECO:0000313" key="1">
    <source>
        <dbReference type="EMBL" id="NYD89209.1"/>
    </source>
</evidence>
<dbReference type="AlphaFoldDB" id="A0A7Y9K1T6"/>
<comment type="caution">
    <text evidence="1">The sequence shown here is derived from an EMBL/GenBank/DDBJ whole genome shotgun (WGS) entry which is preliminary data.</text>
</comment>
<organism evidence="1 2">
    <name type="scientific">Sphingomonas melonis</name>
    <dbReference type="NCBI Taxonomy" id="152682"/>
    <lineage>
        <taxon>Bacteria</taxon>
        <taxon>Pseudomonadati</taxon>
        <taxon>Pseudomonadota</taxon>
        <taxon>Alphaproteobacteria</taxon>
        <taxon>Sphingomonadales</taxon>
        <taxon>Sphingomonadaceae</taxon>
        <taxon>Sphingomonas</taxon>
    </lineage>
</organism>
<reference evidence="1 2" key="1">
    <citation type="submission" date="2020-07" db="EMBL/GenBank/DDBJ databases">
        <authorList>
            <person name="Partida-Martinez L."/>
            <person name="Huntemann M."/>
            <person name="Clum A."/>
            <person name="Wang J."/>
            <person name="Palaniappan K."/>
            <person name="Ritter S."/>
            <person name="Chen I.-M."/>
            <person name="Stamatis D."/>
            <person name="Reddy T."/>
            <person name="O'Malley R."/>
            <person name="Daum C."/>
            <person name="Shapiro N."/>
            <person name="Ivanova N."/>
            <person name="Kyrpides N."/>
            <person name="Woyke T."/>
        </authorList>
    </citation>
    <scope>NUCLEOTIDE SEQUENCE [LARGE SCALE GENOMIC DNA]</scope>
    <source>
        <strain evidence="1 2">AS2.3</strain>
    </source>
</reference>